<reference evidence="6" key="1">
    <citation type="submission" date="2020-05" db="EMBL/GenBank/DDBJ databases">
        <title>Phylogenomic resolution of chytrid fungi.</title>
        <authorList>
            <person name="Stajich J.E."/>
            <person name="Amses K."/>
            <person name="Simmons R."/>
            <person name="Seto K."/>
            <person name="Myers J."/>
            <person name="Bonds A."/>
            <person name="Quandt C.A."/>
            <person name="Barry K."/>
            <person name="Liu P."/>
            <person name="Grigoriev I."/>
            <person name="Longcore J.E."/>
            <person name="James T.Y."/>
        </authorList>
    </citation>
    <scope>NUCLEOTIDE SEQUENCE</scope>
    <source>
        <strain evidence="6">JEL0379</strain>
    </source>
</reference>
<dbReference type="EC" id="2.3.2.2" evidence="3"/>
<keyword evidence="5" id="KW-0732">Signal</keyword>
<name>A0AAD5XNC2_9FUNG</name>
<keyword evidence="3" id="KW-0012">Acyltransferase</keyword>
<evidence type="ECO:0000256" key="5">
    <source>
        <dbReference type="SAM" id="SignalP"/>
    </source>
</evidence>
<dbReference type="NCBIfam" id="TIGR00066">
    <property type="entry name" value="g_glut_trans"/>
    <property type="match status" value="1"/>
</dbReference>
<dbReference type="PANTHER" id="PTHR11686">
    <property type="entry name" value="GAMMA GLUTAMYL TRANSPEPTIDASE"/>
    <property type="match status" value="1"/>
</dbReference>
<dbReference type="GO" id="GO:0006751">
    <property type="term" value="P:glutathione catabolic process"/>
    <property type="evidence" value="ECO:0007669"/>
    <property type="project" value="UniProtKB-UniRule"/>
</dbReference>
<feature type="binding site" evidence="2">
    <location>
        <begin position="456"/>
        <end position="457"/>
    </location>
    <ligand>
        <name>L-glutamate</name>
        <dbReference type="ChEBI" id="CHEBI:29985"/>
    </ligand>
</feature>
<dbReference type="GO" id="GO:0036374">
    <property type="term" value="F:glutathione hydrolase activity"/>
    <property type="evidence" value="ECO:0007669"/>
    <property type="project" value="UniProtKB-UniRule"/>
</dbReference>
<dbReference type="GO" id="GO:0005886">
    <property type="term" value="C:plasma membrane"/>
    <property type="evidence" value="ECO:0007669"/>
    <property type="project" value="TreeGrafter"/>
</dbReference>
<comment type="catalytic activity">
    <reaction evidence="3">
        <text>an S-substituted glutathione + H2O = an S-substituted L-cysteinylglycine + L-glutamate</text>
        <dbReference type="Rhea" id="RHEA:59468"/>
        <dbReference type="ChEBI" id="CHEBI:15377"/>
        <dbReference type="ChEBI" id="CHEBI:29985"/>
        <dbReference type="ChEBI" id="CHEBI:90779"/>
        <dbReference type="ChEBI" id="CHEBI:143103"/>
        <dbReference type="EC" id="3.4.19.13"/>
    </reaction>
</comment>
<comment type="catalytic activity">
    <reaction evidence="3">
        <text>glutathione + H2O = L-cysteinylglycine + L-glutamate</text>
        <dbReference type="Rhea" id="RHEA:28807"/>
        <dbReference type="ChEBI" id="CHEBI:15377"/>
        <dbReference type="ChEBI" id="CHEBI:29985"/>
        <dbReference type="ChEBI" id="CHEBI:57925"/>
        <dbReference type="ChEBI" id="CHEBI:61694"/>
        <dbReference type="EC" id="3.4.19.13"/>
    </reaction>
</comment>
<comment type="catalytic activity">
    <reaction evidence="3">
        <text>an N-terminal (5-L-glutamyl)-[peptide] + an alpha-amino acid = 5-L-glutamyl amino acid + an N-terminal L-alpha-aminoacyl-[peptide]</text>
        <dbReference type="Rhea" id="RHEA:23904"/>
        <dbReference type="Rhea" id="RHEA-COMP:9780"/>
        <dbReference type="Rhea" id="RHEA-COMP:9795"/>
        <dbReference type="ChEBI" id="CHEBI:77644"/>
        <dbReference type="ChEBI" id="CHEBI:78597"/>
        <dbReference type="ChEBI" id="CHEBI:78599"/>
        <dbReference type="ChEBI" id="CHEBI:78608"/>
        <dbReference type="EC" id="2.3.2.2"/>
    </reaction>
</comment>
<evidence type="ECO:0000313" key="6">
    <source>
        <dbReference type="EMBL" id="KAJ3173926.1"/>
    </source>
</evidence>
<evidence type="ECO:0000256" key="3">
    <source>
        <dbReference type="RuleBase" id="RU368068"/>
    </source>
</evidence>
<dbReference type="GO" id="GO:0103068">
    <property type="term" value="F:leukotriene C4 gamma-glutamyl transferase activity"/>
    <property type="evidence" value="ECO:0007669"/>
    <property type="project" value="UniProtKB-EC"/>
</dbReference>
<dbReference type="InterPro" id="IPR043138">
    <property type="entry name" value="GGT_lsub"/>
</dbReference>
<dbReference type="InterPro" id="IPR043137">
    <property type="entry name" value="GGT_ssub_C"/>
</dbReference>
<feature type="signal peptide" evidence="5">
    <location>
        <begin position="1"/>
        <end position="24"/>
    </location>
</feature>
<protein>
    <recommendedName>
        <fullName evidence="3">Glutathione hydrolase</fullName>
        <ecNumber evidence="3">2.3.2.2</ecNumber>
        <ecNumber evidence="3">3.4.19.13</ecNumber>
    </recommendedName>
    <alternativeName>
        <fullName evidence="3">Gamma-glutamyltransferase</fullName>
    </alternativeName>
    <alternativeName>
        <fullName evidence="3">Gamma-glutamyltranspeptidase</fullName>
    </alternativeName>
</protein>
<accession>A0AAD5XNC2</accession>
<keyword evidence="3" id="KW-0378">Hydrolase</keyword>
<dbReference type="Proteomes" id="UP001212152">
    <property type="component" value="Unassembled WGS sequence"/>
</dbReference>
<evidence type="ECO:0000313" key="7">
    <source>
        <dbReference type="Proteomes" id="UP001212152"/>
    </source>
</evidence>
<evidence type="ECO:0000256" key="4">
    <source>
        <dbReference type="SAM" id="MobiDB-lite"/>
    </source>
</evidence>
<feature type="active site" description="Nucleophile" evidence="1">
    <location>
        <position position="387"/>
    </location>
</feature>
<feature type="binding site" evidence="2">
    <location>
        <position position="428"/>
    </location>
    <ligand>
        <name>L-glutamate</name>
        <dbReference type="ChEBI" id="CHEBI:29985"/>
    </ligand>
</feature>
<dbReference type="EC" id="3.4.19.13" evidence="3"/>
<dbReference type="Pfam" id="PF01019">
    <property type="entry name" value="G_glu_transpept"/>
    <property type="match status" value="1"/>
</dbReference>
<dbReference type="Gene3D" id="3.60.20.40">
    <property type="match status" value="1"/>
</dbReference>
<dbReference type="EMBL" id="JADGJQ010000067">
    <property type="protein sequence ID" value="KAJ3173926.1"/>
    <property type="molecule type" value="Genomic_DNA"/>
</dbReference>
<feature type="binding site" evidence="2">
    <location>
        <position position="116"/>
    </location>
    <ligand>
        <name>L-glutamate</name>
        <dbReference type="ChEBI" id="CHEBI:29985"/>
    </ligand>
</feature>
<evidence type="ECO:0000256" key="1">
    <source>
        <dbReference type="PIRSR" id="PIRSR600101-1"/>
    </source>
</evidence>
<feature type="chain" id="PRO_5042268115" description="Glutathione hydrolase" evidence="5">
    <location>
        <begin position="25"/>
        <end position="588"/>
    </location>
</feature>
<gene>
    <name evidence="6" type="ORF">HDU87_007248</name>
</gene>
<keyword evidence="3" id="KW-0808">Transferase</keyword>
<comment type="caution">
    <text evidence="6">The sequence shown here is derived from an EMBL/GenBank/DDBJ whole genome shotgun (WGS) entry which is preliminary data.</text>
</comment>
<dbReference type="InterPro" id="IPR029055">
    <property type="entry name" value="Ntn_hydrolases_N"/>
</dbReference>
<feature type="region of interest" description="Disordered" evidence="4">
    <location>
        <begin position="27"/>
        <end position="48"/>
    </location>
</feature>
<organism evidence="6 7">
    <name type="scientific">Geranomyces variabilis</name>
    <dbReference type="NCBI Taxonomy" id="109894"/>
    <lineage>
        <taxon>Eukaryota</taxon>
        <taxon>Fungi</taxon>
        <taxon>Fungi incertae sedis</taxon>
        <taxon>Chytridiomycota</taxon>
        <taxon>Chytridiomycota incertae sedis</taxon>
        <taxon>Chytridiomycetes</taxon>
        <taxon>Spizellomycetales</taxon>
        <taxon>Powellomycetaceae</taxon>
        <taxon>Geranomyces</taxon>
    </lineage>
</organism>
<sequence>MMIYPSYSLGLLLLILLAASPSLQAPTRQGSYRDAPSQGHAPGFPPSGQHGAVATEVDVCSNVGVVILKQGGNAVDAAIAATLCVGSIDAFHSGLGGGGFGLIRTATDGIKMFDFRETAPGASSQDMYDSNTTSSTVGGLAVGVPGEMRAWQELHTRFGRLPFASLFGPAIELNRNGFKVPNQLGVALNPTGYPFLCKDTLFAESYCPNGIIKKEGDVVKRVRYAATLEKMAREGSNAFYKGKIAENTVAAVNATGGIITLQDLESYQVEWRNPNSITFRNHRVYAGVAPSSGNVVLSTLKTLDQFAELDPTANLTVHRMVEAMKFGYGERTTYADPAFITNVTALQADYIRDTYAKVKAGKIHDGSVGVAGYYDPGNITVLQDAGTSQISVVDAHGIAVTLTTSINTFWGSGVMTADGIILDNTMDDFSKPFAPNVYGYVPAPPNFIRPGKRPLSSISPVIVEDLATGTLQLATGSAGGSRIITAVIQNVFGVLASNGTINLQQSIARPRLHDQLMPNKTSLEWADSDIPGFSGYDNSTARYLASVGHTVSWVAPGSSTAQGVQRFANGTMLAAHEIRQLSSGGAAY</sequence>
<dbReference type="AlphaFoldDB" id="A0AAD5XNC2"/>
<dbReference type="Gene3D" id="1.10.246.130">
    <property type="match status" value="1"/>
</dbReference>
<proteinExistence type="predicted"/>
<dbReference type="InterPro" id="IPR000101">
    <property type="entry name" value="GGT_peptidase"/>
</dbReference>
<feature type="binding site" evidence="2">
    <location>
        <position position="480"/>
    </location>
    <ligand>
        <name>L-glutamate</name>
        <dbReference type="ChEBI" id="CHEBI:29985"/>
    </ligand>
</feature>
<evidence type="ECO:0000256" key="2">
    <source>
        <dbReference type="PIRSR" id="PIRSR600101-2"/>
    </source>
</evidence>
<comment type="pathway">
    <text evidence="3">Sulfur metabolism; glutathione metabolism.</text>
</comment>
<comment type="function">
    <text evidence="3">Cleaves the gamma-glutamyl peptide bond of glutathione and glutathione conjugates.</text>
</comment>
<dbReference type="PRINTS" id="PR01210">
    <property type="entry name" value="GGTRANSPTASE"/>
</dbReference>
<feature type="binding site" evidence="2">
    <location>
        <begin position="405"/>
        <end position="407"/>
    </location>
    <ligand>
        <name>L-glutamate</name>
        <dbReference type="ChEBI" id="CHEBI:29985"/>
    </ligand>
</feature>
<keyword evidence="7" id="KW-1185">Reference proteome</keyword>
<dbReference type="SUPFAM" id="SSF56235">
    <property type="entry name" value="N-terminal nucleophile aminohydrolases (Ntn hydrolases)"/>
    <property type="match status" value="1"/>
</dbReference>
<dbReference type="PANTHER" id="PTHR11686:SF62">
    <property type="entry name" value="GLUTATHIONE HYDROLASE"/>
    <property type="match status" value="1"/>
</dbReference>